<dbReference type="PANTHER" id="PTHR43126:SF1">
    <property type="entry name" value="D-ALANYL-D-ALANINE DIPEPTIDASE"/>
    <property type="match status" value="1"/>
</dbReference>
<keyword evidence="8 10" id="KW-0961">Cell wall biogenesis/degradation</keyword>
<dbReference type="RefSeq" id="WP_331256625.1">
    <property type="nucleotide sequence ID" value="NZ_CP133270.1"/>
</dbReference>
<keyword evidence="4 9" id="KW-0378">Hydrolase</keyword>
<feature type="binding site" evidence="9">
    <location>
        <position position="126"/>
    </location>
    <ligand>
        <name>Zn(2+)</name>
        <dbReference type="ChEBI" id="CHEBI:29105"/>
        <note>catalytic</note>
    </ligand>
</feature>
<dbReference type="HAMAP" id="MF_01924">
    <property type="entry name" value="A_A_dipeptidase"/>
    <property type="match status" value="1"/>
</dbReference>
<evidence type="ECO:0000256" key="9">
    <source>
        <dbReference type="HAMAP-Rule" id="MF_01924"/>
    </source>
</evidence>
<evidence type="ECO:0000256" key="7">
    <source>
        <dbReference type="ARBA" id="ARBA00023049"/>
    </source>
</evidence>
<dbReference type="Proteomes" id="UP001330434">
    <property type="component" value="Chromosome"/>
</dbReference>
<comment type="cofactor">
    <cofactor evidence="9">
        <name>Zn(2+)</name>
        <dbReference type="ChEBI" id="CHEBI:29105"/>
    </cofactor>
    <text evidence="9">Binds 1 zinc ion per subunit.</text>
</comment>
<keyword evidence="3 9" id="KW-0479">Metal-binding</keyword>
<evidence type="ECO:0000313" key="11">
    <source>
        <dbReference type="EMBL" id="WVX66090.1"/>
    </source>
</evidence>
<keyword evidence="7 9" id="KW-0482">Metalloprotease</keyword>
<evidence type="ECO:0000256" key="2">
    <source>
        <dbReference type="ARBA" id="ARBA00022670"/>
    </source>
</evidence>
<dbReference type="EC" id="3.4.13.22" evidence="9 10"/>
<dbReference type="SUPFAM" id="SSF55166">
    <property type="entry name" value="Hedgehog/DD-peptidase"/>
    <property type="match status" value="1"/>
</dbReference>
<dbReference type="PIRSF" id="PIRSF026671">
    <property type="entry name" value="AA_dipeptidase"/>
    <property type="match status" value="1"/>
</dbReference>
<comment type="similarity">
    <text evidence="9 10">Belongs to the peptidase M15D family.</text>
</comment>
<evidence type="ECO:0000256" key="1">
    <source>
        <dbReference type="ARBA" id="ARBA00001362"/>
    </source>
</evidence>
<accession>A0ABZ2C3T7</accession>
<dbReference type="PANTHER" id="PTHR43126">
    <property type="entry name" value="D-ALANYL-D-ALANINE DIPEPTIDASE"/>
    <property type="match status" value="1"/>
</dbReference>
<gene>
    <name evidence="9" type="primary">ddpX</name>
    <name evidence="11" type="ORF">Bealeia1_00261</name>
</gene>
<evidence type="ECO:0000256" key="6">
    <source>
        <dbReference type="ARBA" id="ARBA00022997"/>
    </source>
</evidence>
<keyword evidence="2 9" id="KW-0645">Protease</keyword>
<dbReference type="InterPro" id="IPR009045">
    <property type="entry name" value="Zn_M74/Hedgehog-like"/>
</dbReference>
<dbReference type="Pfam" id="PF01427">
    <property type="entry name" value="Peptidase_M15"/>
    <property type="match status" value="2"/>
</dbReference>
<dbReference type="InterPro" id="IPR000755">
    <property type="entry name" value="A_A_dipeptidase"/>
</dbReference>
<feature type="active site" description="Proton donor/acceptor" evidence="9">
    <location>
        <position position="215"/>
    </location>
</feature>
<protein>
    <recommendedName>
        <fullName evidence="9 10">D-alanyl-D-alanine dipeptidase</fullName>
        <shortName evidence="9 10">D-Ala-D-Ala dipeptidase</shortName>
        <ecNumber evidence="9 10">3.4.13.22</ecNumber>
    </recommendedName>
</protein>
<keyword evidence="5 9" id="KW-0862">Zinc</keyword>
<dbReference type="EMBL" id="CP133270">
    <property type="protein sequence ID" value="WVX66090.1"/>
    <property type="molecule type" value="Genomic_DNA"/>
</dbReference>
<dbReference type="CDD" id="cd14817">
    <property type="entry name" value="D-Ala-D-Ala_dipeptidase_VanX"/>
    <property type="match status" value="1"/>
</dbReference>
<organism evidence="11 12">
    <name type="scientific">Candidatus Bealeia paramacronuclearis</name>
    <dbReference type="NCBI Taxonomy" id="1921001"/>
    <lineage>
        <taxon>Bacteria</taxon>
        <taxon>Pseudomonadati</taxon>
        <taxon>Pseudomonadota</taxon>
        <taxon>Alphaproteobacteria</taxon>
        <taxon>Holosporales</taxon>
        <taxon>Holosporaceae</taxon>
        <taxon>Candidatus Bealeia</taxon>
    </lineage>
</organism>
<comment type="catalytic activity">
    <reaction evidence="1 9 10">
        <text>D-alanyl-D-alanine + H2O = 2 D-alanine</text>
        <dbReference type="Rhea" id="RHEA:20661"/>
        <dbReference type="ChEBI" id="CHEBI:15377"/>
        <dbReference type="ChEBI" id="CHEBI:57416"/>
        <dbReference type="ChEBI" id="CHEBI:57822"/>
        <dbReference type="EC" id="3.4.13.22"/>
    </reaction>
</comment>
<keyword evidence="12" id="KW-1185">Reference proteome</keyword>
<feature type="site" description="Transition state stabilizer" evidence="9">
    <location>
        <position position="81"/>
    </location>
</feature>
<evidence type="ECO:0000313" key="12">
    <source>
        <dbReference type="Proteomes" id="UP001330434"/>
    </source>
</evidence>
<proteinExistence type="inferred from homology"/>
<feature type="binding site" evidence="9">
    <location>
        <position position="133"/>
    </location>
    <ligand>
        <name>Zn(2+)</name>
        <dbReference type="ChEBI" id="CHEBI:29105"/>
        <note>catalytic</note>
    </ligand>
</feature>
<evidence type="ECO:0000256" key="8">
    <source>
        <dbReference type="ARBA" id="ARBA00023316"/>
    </source>
</evidence>
<sequence>MNLPQPENKNLPDQFVYLHHIDPTILSDLKYLTHHNFLGRPLPGYYMPCVILTEPAARALTRAQKDANAFGFTLKVYDAYRPQDAVDEFIRWAEDVEDQVMKAEFYPDINKADVFDLGYIAKRSTHSRGSTVDLTLVPLPSPHQRQWRPGDPTLDSRLPYDQRFPDNGIDLGTGFDCFDELSHPMNPNLPVHVRANRLLLRALMEKHGFRGITTEWWHFTLKDEPYPDTYFNFSLA</sequence>
<evidence type="ECO:0000256" key="10">
    <source>
        <dbReference type="PIRNR" id="PIRNR026671"/>
    </source>
</evidence>
<reference evidence="11 12" key="1">
    <citation type="journal article" date="2024" name="Environ. Microbiol.">
        <title>Novel evolutionary insights on the interactions of the Holosporales (Alphaproteobacteria) with eukaryotic hosts from comparative genomics.</title>
        <authorList>
            <person name="Giovannini M."/>
            <person name="Petroni G."/>
            <person name="Castelli M."/>
        </authorList>
    </citation>
    <scope>NUCLEOTIDE SEQUENCE [LARGE SCALE GENOMIC DNA]</scope>
    <source>
        <strain evidence="11 12">US_Bl 15I1</strain>
    </source>
</reference>
<feature type="binding site" evidence="9">
    <location>
        <position position="218"/>
    </location>
    <ligand>
        <name>Zn(2+)</name>
        <dbReference type="ChEBI" id="CHEBI:29105"/>
        <note>catalytic</note>
    </ligand>
</feature>
<evidence type="ECO:0000256" key="4">
    <source>
        <dbReference type="ARBA" id="ARBA00022801"/>
    </source>
</evidence>
<comment type="function">
    <text evidence="9 10">Catalyzes hydrolysis of the D-alanyl-D-alanine dipeptide.</text>
</comment>
<keyword evidence="6 9" id="KW-0224">Dipeptidase</keyword>
<evidence type="ECO:0000256" key="5">
    <source>
        <dbReference type="ARBA" id="ARBA00022833"/>
    </source>
</evidence>
<dbReference type="Gene3D" id="3.30.1380.10">
    <property type="match status" value="1"/>
</dbReference>
<name>A0ABZ2C3T7_9PROT</name>
<evidence type="ECO:0000256" key="3">
    <source>
        <dbReference type="ARBA" id="ARBA00022723"/>
    </source>
</evidence>